<dbReference type="InterPro" id="IPR025659">
    <property type="entry name" value="Tubby-like_C"/>
</dbReference>
<dbReference type="PANTHER" id="PTHR23248:SF9">
    <property type="entry name" value="PHOSPHOLIPID SCRAMBLASE"/>
    <property type="match status" value="1"/>
</dbReference>
<evidence type="ECO:0000313" key="3">
    <source>
        <dbReference type="EMBL" id="EFJ17847.1"/>
    </source>
</evidence>
<dbReference type="GO" id="GO:0017121">
    <property type="term" value="P:plasma membrane phospholipid scrambling"/>
    <property type="evidence" value="ECO:0000318"/>
    <property type="project" value="GO_Central"/>
</dbReference>
<dbReference type="OMA" id="AGFWDWT"/>
<protein>
    <recommendedName>
        <fullName evidence="2">Phospholipid scramblase</fullName>
    </recommendedName>
</protein>
<accession>D8SCF6</accession>
<dbReference type="eggNOG" id="KOG0621">
    <property type="taxonomic scope" value="Eukaryota"/>
</dbReference>
<organism evidence="4">
    <name type="scientific">Selaginella moellendorffii</name>
    <name type="common">Spikemoss</name>
    <dbReference type="NCBI Taxonomy" id="88036"/>
    <lineage>
        <taxon>Eukaryota</taxon>
        <taxon>Viridiplantae</taxon>
        <taxon>Streptophyta</taxon>
        <taxon>Embryophyta</taxon>
        <taxon>Tracheophyta</taxon>
        <taxon>Lycopodiopsida</taxon>
        <taxon>Selaginellales</taxon>
        <taxon>Selaginellaceae</taxon>
        <taxon>Selaginella</taxon>
    </lineage>
</organism>
<evidence type="ECO:0000313" key="4">
    <source>
        <dbReference type="Proteomes" id="UP000001514"/>
    </source>
</evidence>
<feature type="non-terminal residue" evidence="3">
    <location>
        <position position="1"/>
    </location>
</feature>
<name>D8SCF6_SELML</name>
<dbReference type="GO" id="GO:0005886">
    <property type="term" value="C:plasma membrane"/>
    <property type="evidence" value="ECO:0000318"/>
    <property type="project" value="GO_Central"/>
</dbReference>
<gene>
    <name evidence="3" type="ORF">SELMODRAFT_113672</name>
</gene>
<keyword evidence="4" id="KW-1185">Reference proteome</keyword>
<dbReference type="InParanoid" id="D8SCF6"/>
<dbReference type="InterPro" id="IPR005552">
    <property type="entry name" value="Scramblase"/>
</dbReference>
<sequence length="196" mass="22603">QQNRYVIMDPRQPQAAVGYLLEESSFIMRQLLRTRRPFIANVLDAYGNQVFQVRRPAWLINSTIFVEVDGILVGEVHRRWHVWRRIYDLYLGKTQFGRVENPGFWNWTFTVCDENGDTLAVVDRNWRGFGYEFFTDAGQYVVRFGEVLADGTNRAGVAGQYVEPLSVSRSLTLTERAIVLALAVSLDNDYFSRHSG</sequence>
<dbReference type="GO" id="GO:0017128">
    <property type="term" value="F:phospholipid scramblase activity"/>
    <property type="evidence" value="ECO:0000318"/>
    <property type="project" value="GO_Central"/>
</dbReference>
<dbReference type="Proteomes" id="UP000001514">
    <property type="component" value="Unassembled WGS sequence"/>
</dbReference>
<dbReference type="HOGENOM" id="CLU_023808_1_1_1"/>
<dbReference type="PANTHER" id="PTHR23248">
    <property type="entry name" value="PHOSPHOLIPID SCRAMBLASE-RELATED"/>
    <property type="match status" value="1"/>
</dbReference>
<dbReference type="EMBL" id="GL377612">
    <property type="protein sequence ID" value="EFJ17847.1"/>
    <property type="molecule type" value="Genomic_DNA"/>
</dbReference>
<dbReference type="KEGG" id="smo:SELMODRAFT_113672"/>
<dbReference type="SUPFAM" id="SSF54518">
    <property type="entry name" value="Tubby C-terminal domain-like"/>
    <property type="match status" value="1"/>
</dbReference>
<evidence type="ECO:0000256" key="1">
    <source>
        <dbReference type="ARBA" id="ARBA00005350"/>
    </source>
</evidence>
<comment type="similarity">
    <text evidence="1 2">Belongs to the phospholipid scramblase family.</text>
</comment>
<dbReference type="STRING" id="88036.D8SCF6"/>
<dbReference type="AlphaFoldDB" id="D8SCF6"/>
<proteinExistence type="inferred from homology"/>
<evidence type="ECO:0000256" key="2">
    <source>
        <dbReference type="RuleBase" id="RU363116"/>
    </source>
</evidence>
<dbReference type="Pfam" id="PF03803">
    <property type="entry name" value="Scramblase"/>
    <property type="match status" value="1"/>
</dbReference>
<reference evidence="3 4" key="1">
    <citation type="journal article" date="2011" name="Science">
        <title>The Selaginella genome identifies genetic changes associated with the evolution of vascular plants.</title>
        <authorList>
            <person name="Banks J.A."/>
            <person name="Nishiyama T."/>
            <person name="Hasebe M."/>
            <person name="Bowman J.L."/>
            <person name="Gribskov M."/>
            <person name="dePamphilis C."/>
            <person name="Albert V.A."/>
            <person name="Aono N."/>
            <person name="Aoyama T."/>
            <person name="Ambrose B.A."/>
            <person name="Ashton N.W."/>
            <person name="Axtell M.J."/>
            <person name="Barker E."/>
            <person name="Barker M.S."/>
            <person name="Bennetzen J.L."/>
            <person name="Bonawitz N.D."/>
            <person name="Chapple C."/>
            <person name="Cheng C."/>
            <person name="Correa L.G."/>
            <person name="Dacre M."/>
            <person name="DeBarry J."/>
            <person name="Dreyer I."/>
            <person name="Elias M."/>
            <person name="Engstrom E.M."/>
            <person name="Estelle M."/>
            <person name="Feng L."/>
            <person name="Finet C."/>
            <person name="Floyd S.K."/>
            <person name="Frommer W.B."/>
            <person name="Fujita T."/>
            <person name="Gramzow L."/>
            <person name="Gutensohn M."/>
            <person name="Harholt J."/>
            <person name="Hattori M."/>
            <person name="Heyl A."/>
            <person name="Hirai T."/>
            <person name="Hiwatashi Y."/>
            <person name="Ishikawa M."/>
            <person name="Iwata M."/>
            <person name="Karol K.G."/>
            <person name="Koehler B."/>
            <person name="Kolukisaoglu U."/>
            <person name="Kubo M."/>
            <person name="Kurata T."/>
            <person name="Lalonde S."/>
            <person name="Li K."/>
            <person name="Li Y."/>
            <person name="Litt A."/>
            <person name="Lyons E."/>
            <person name="Manning G."/>
            <person name="Maruyama T."/>
            <person name="Michael T.P."/>
            <person name="Mikami K."/>
            <person name="Miyazaki S."/>
            <person name="Morinaga S."/>
            <person name="Murata T."/>
            <person name="Mueller-Roeber B."/>
            <person name="Nelson D.R."/>
            <person name="Obara M."/>
            <person name="Oguri Y."/>
            <person name="Olmstead R.G."/>
            <person name="Onodera N."/>
            <person name="Petersen B.L."/>
            <person name="Pils B."/>
            <person name="Prigge M."/>
            <person name="Rensing S.A."/>
            <person name="Riano-Pachon D.M."/>
            <person name="Roberts A.W."/>
            <person name="Sato Y."/>
            <person name="Scheller H.V."/>
            <person name="Schulz B."/>
            <person name="Schulz C."/>
            <person name="Shakirov E.V."/>
            <person name="Shibagaki N."/>
            <person name="Shinohara N."/>
            <person name="Shippen D.E."/>
            <person name="Soerensen I."/>
            <person name="Sotooka R."/>
            <person name="Sugimoto N."/>
            <person name="Sugita M."/>
            <person name="Sumikawa N."/>
            <person name="Tanurdzic M."/>
            <person name="Theissen G."/>
            <person name="Ulvskov P."/>
            <person name="Wakazuki S."/>
            <person name="Weng J.K."/>
            <person name="Willats W.W."/>
            <person name="Wipf D."/>
            <person name="Wolf P.G."/>
            <person name="Yang L."/>
            <person name="Zimmer A.D."/>
            <person name="Zhu Q."/>
            <person name="Mitros T."/>
            <person name="Hellsten U."/>
            <person name="Loque D."/>
            <person name="Otillar R."/>
            <person name="Salamov A."/>
            <person name="Schmutz J."/>
            <person name="Shapiro H."/>
            <person name="Lindquist E."/>
            <person name="Lucas S."/>
            <person name="Rokhsar D."/>
            <person name="Grigoriev I.V."/>
        </authorList>
    </citation>
    <scope>NUCLEOTIDE SEQUENCE [LARGE SCALE GENOMIC DNA]</scope>
</reference>
<dbReference type="Gramene" id="EFJ17847">
    <property type="protein sequence ID" value="EFJ17847"/>
    <property type="gene ID" value="SELMODRAFT_113672"/>
</dbReference>